<dbReference type="GO" id="GO:0003677">
    <property type="term" value="F:DNA binding"/>
    <property type="evidence" value="ECO:0007669"/>
    <property type="project" value="InterPro"/>
</dbReference>
<dbReference type="AlphaFoldDB" id="A0AB33J3Q4"/>
<reference evidence="2" key="1">
    <citation type="submission" date="2024-07" db="EMBL/GenBank/DDBJ databases">
        <title>Complete genome sequence of Prevotella sp. YM-2024 GTC17254.</title>
        <authorList>
            <person name="Hayashi M."/>
            <person name="Muto Y."/>
            <person name="Tanaka K."/>
            <person name="Niwa H."/>
        </authorList>
    </citation>
    <scope>NUCLEOTIDE SEQUENCE</scope>
    <source>
        <strain evidence="2">GTC17254</strain>
    </source>
</reference>
<protein>
    <submittedName>
        <fullName evidence="2">MobV family relaxase</fullName>
    </submittedName>
</protein>
<evidence type="ECO:0000313" key="2">
    <source>
        <dbReference type="EMBL" id="BFO74044.1"/>
    </source>
</evidence>
<dbReference type="Gene3D" id="3.30.930.30">
    <property type="match status" value="1"/>
</dbReference>
<sequence length="514" mass="59086">MIIVKNRMAKQVMDLMPTKGITVAQSNEHLRNFSKEAYRRKLSYAFDPTREHLNFEVRKGGVITPLDKQQSIPKRIKDNLAARKIIDPNLGLPEPKYRTVANFILGGSREQMHRLAFGEQQVNLDKGADNSHITRNVDIENWAVDMYKFMSKKYGEKNIAAFIVHLDETNPHIHCTILPITPREKFSWKMVMAGQSKFEYSQRMTRLHNELSEVNKKYSLDRGDSITETGHKHRSMEEYHNQLRGNLRMEVNNLKGDLSEQKRQISRNKVVLSEQAKAIKHSEARLKGLATMIANLERHRDDLLQEIEKLENDVKSGKITKEQANVERAKILADIEKTKEKIIDKQSKLAEAERKLELVRGQTESTEERYKEIKNDMRSFIPNLNTQVLHEMQAVGWNMASIEAQKNYSKFNAYRDSLPAEQRAAFDEATKSFSEGSMFEQMAEKSSQVALVATALFLGYLDKATEISQSAGGGVAPKDGWGKKPDEDDMAFRQRCFLMGMHMLKKGKKRQVKR</sequence>
<dbReference type="Pfam" id="PF01076">
    <property type="entry name" value="Mob_Pre"/>
    <property type="match status" value="1"/>
</dbReference>
<accession>A0AB33J3Q4</accession>
<gene>
    <name evidence="2" type="primary">mobV_2</name>
    <name evidence="2" type="ORF">GTC17254_16410</name>
</gene>
<dbReference type="EMBL" id="AP035786">
    <property type="protein sequence ID" value="BFO74044.1"/>
    <property type="molecule type" value="Genomic_DNA"/>
</dbReference>
<feature type="coiled-coil region" evidence="1">
    <location>
        <begin position="244"/>
        <end position="376"/>
    </location>
</feature>
<dbReference type="GO" id="GO:0006310">
    <property type="term" value="P:DNA recombination"/>
    <property type="evidence" value="ECO:0007669"/>
    <property type="project" value="InterPro"/>
</dbReference>
<keyword evidence="1" id="KW-0175">Coiled coil</keyword>
<dbReference type="CDD" id="cd17242">
    <property type="entry name" value="MobM_relaxase"/>
    <property type="match status" value="1"/>
</dbReference>
<evidence type="ECO:0000256" key="1">
    <source>
        <dbReference type="SAM" id="Coils"/>
    </source>
</evidence>
<organism evidence="2">
    <name type="scientific">Prevotella sp. GTC17254</name>
    <dbReference type="NCBI Taxonomy" id="3236794"/>
    <lineage>
        <taxon>Bacteria</taxon>
        <taxon>Pseudomonadati</taxon>
        <taxon>Bacteroidota</taxon>
        <taxon>Bacteroidia</taxon>
        <taxon>Bacteroidales</taxon>
        <taxon>Prevotellaceae</taxon>
        <taxon>Prevotella</taxon>
    </lineage>
</organism>
<dbReference type="Gene3D" id="1.10.287.1490">
    <property type="match status" value="1"/>
</dbReference>
<dbReference type="InterPro" id="IPR001668">
    <property type="entry name" value="Mob_Pre"/>
</dbReference>
<dbReference type="NCBIfam" id="NF041497">
    <property type="entry name" value="MobV"/>
    <property type="match status" value="1"/>
</dbReference>
<proteinExistence type="predicted"/>
<name>A0AB33J3Q4_9BACT</name>